<dbReference type="Gene3D" id="3.90.180.10">
    <property type="entry name" value="Medium-chain alcohol dehydrogenases, catalytic domain"/>
    <property type="match status" value="1"/>
</dbReference>
<sequence length="420" mass="45599">MHFMSKKEDESAGKLDVAQLSTQPNYSKTENMKAVTYNGAHLMGGKHVTFGDHPKPLVTHPNDAIIKIELCSISGGDLNMYSGLVPTADDGVILGREAVGSVSETGADVKNFRRGDRVVVSPNLACGECHYCKRKQFSECDATNDSRLFTDMYGGSHGPAAVLGYSRLLGSVPGCQAEYIRIPFADVNLYHVPEDVPSEKAIFASDVLCSGLHAADLGNVNNGDIVAIWGLGPVGLMAGYWCLQKGAQRVIGIDREPERLRLAHKFNIETINRTGLTSEEVVDKLHERLPLARCAGGGVDVAIETAGFRYAQSTMSKVEQTLGMKTESADVLKEVATCARKCGRIVVVGDYFDTVNHFPIGHVMQKQLTVRSGLVPTQKYFSEVMSALRNGKVDPRVLISHRMALQDAPLAYEKLAATEE</sequence>
<dbReference type="InterPro" id="IPR013154">
    <property type="entry name" value="ADH-like_N"/>
</dbReference>
<dbReference type="EnsemblProtists" id="PYU1_T014205">
    <property type="protein sequence ID" value="PYU1_T014205"/>
    <property type="gene ID" value="PYU1_G014175"/>
</dbReference>
<evidence type="ECO:0000259" key="6">
    <source>
        <dbReference type="Pfam" id="PF08240"/>
    </source>
</evidence>
<feature type="region of interest" description="Disordered" evidence="4">
    <location>
        <begin position="1"/>
        <end position="23"/>
    </location>
</feature>
<evidence type="ECO:0000256" key="2">
    <source>
        <dbReference type="ARBA" id="ARBA00022723"/>
    </source>
</evidence>
<evidence type="ECO:0000256" key="4">
    <source>
        <dbReference type="SAM" id="MobiDB-lite"/>
    </source>
</evidence>
<dbReference type="Proteomes" id="UP000019132">
    <property type="component" value="Unassembled WGS sequence"/>
</dbReference>
<evidence type="ECO:0008006" key="9">
    <source>
        <dbReference type="Google" id="ProtNLM"/>
    </source>
</evidence>
<reference evidence="7" key="3">
    <citation type="submission" date="2015-02" db="UniProtKB">
        <authorList>
            <consortium name="EnsemblProtists"/>
        </authorList>
    </citation>
    <scope>IDENTIFICATION</scope>
    <source>
        <strain evidence="7">DAOM BR144</strain>
    </source>
</reference>
<dbReference type="InParanoid" id="K3XAF6"/>
<dbReference type="Pfam" id="PF00107">
    <property type="entry name" value="ADH_zinc_N"/>
    <property type="match status" value="1"/>
</dbReference>
<evidence type="ECO:0000313" key="7">
    <source>
        <dbReference type="EnsemblProtists" id="PYU1_T014205"/>
    </source>
</evidence>
<evidence type="ECO:0000259" key="5">
    <source>
        <dbReference type="Pfam" id="PF00107"/>
    </source>
</evidence>
<dbReference type="EMBL" id="ADOS01001529">
    <property type="status" value="NOT_ANNOTATED_CDS"/>
    <property type="molecule type" value="Genomic_DNA"/>
</dbReference>
<reference evidence="8" key="2">
    <citation type="submission" date="2010-04" db="EMBL/GenBank/DDBJ databases">
        <authorList>
            <person name="Buell R."/>
            <person name="Hamilton J."/>
            <person name="Hostetler J."/>
        </authorList>
    </citation>
    <scope>NUCLEOTIDE SEQUENCE [LARGE SCALE GENOMIC DNA]</scope>
    <source>
        <strain evidence="8">DAOM:BR144</strain>
    </source>
</reference>
<feature type="domain" description="Alcohol dehydrogenase-like C-terminal" evidence="5">
    <location>
        <begin position="233"/>
        <end position="309"/>
    </location>
</feature>
<evidence type="ECO:0000256" key="3">
    <source>
        <dbReference type="ARBA" id="ARBA00022833"/>
    </source>
</evidence>
<name>K3XAF6_GLOUD</name>
<organism evidence="7 8">
    <name type="scientific">Globisporangium ultimum (strain ATCC 200006 / CBS 805.95 / DAOM BR144)</name>
    <name type="common">Pythium ultimum</name>
    <dbReference type="NCBI Taxonomy" id="431595"/>
    <lineage>
        <taxon>Eukaryota</taxon>
        <taxon>Sar</taxon>
        <taxon>Stramenopiles</taxon>
        <taxon>Oomycota</taxon>
        <taxon>Peronosporomycetes</taxon>
        <taxon>Pythiales</taxon>
        <taxon>Pythiaceae</taxon>
        <taxon>Globisporangium</taxon>
    </lineage>
</organism>
<dbReference type="eggNOG" id="KOG0024">
    <property type="taxonomic scope" value="Eukaryota"/>
</dbReference>
<keyword evidence="8" id="KW-1185">Reference proteome</keyword>
<dbReference type="PANTHER" id="PTHR42813">
    <property type="entry name" value="ZINC-TYPE ALCOHOL DEHYDROGENASE-LIKE"/>
    <property type="match status" value="1"/>
</dbReference>
<dbReference type="InterPro" id="IPR036291">
    <property type="entry name" value="NAD(P)-bd_dom_sf"/>
</dbReference>
<proteinExistence type="predicted"/>
<reference evidence="8" key="1">
    <citation type="journal article" date="2010" name="Genome Biol.">
        <title>Genome sequence of the necrotrophic plant pathogen Pythium ultimum reveals original pathogenicity mechanisms and effector repertoire.</title>
        <authorList>
            <person name="Levesque C.A."/>
            <person name="Brouwer H."/>
            <person name="Cano L."/>
            <person name="Hamilton J.P."/>
            <person name="Holt C."/>
            <person name="Huitema E."/>
            <person name="Raffaele S."/>
            <person name="Robideau G.P."/>
            <person name="Thines M."/>
            <person name="Win J."/>
            <person name="Zerillo M.M."/>
            <person name="Beakes G.W."/>
            <person name="Boore J.L."/>
            <person name="Busam D."/>
            <person name="Dumas B."/>
            <person name="Ferriera S."/>
            <person name="Fuerstenberg S.I."/>
            <person name="Gachon C.M."/>
            <person name="Gaulin E."/>
            <person name="Govers F."/>
            <person name="Grenville-Briggs L."/>
            <person name="Horner N."/>
            <person name="Hostetler J."/>
            <person name="Jiang R.H."/>
            <person name="Johnson J."/>
            <person name="Krajaejun T."/>
            <person name="Lin H."/>
            <person name="Meijer H.J."/>
            <person name="Moore B."/>
            <person name="Morris P."/>
            <person name="Phuntmart V."/>
            <person name="Puiu D."/>
            <person name="Shetty J."/>
            <person name="Stajich J.E."/>
            <person name="Tripathy S."/>
            <person name="Wawra S."/>
            <person name="van West P."/>
            <person name="Whitty B.R."/>
            <person name="Coutinho P.M."/>
            <person name="Henrissat B."/>
            <person name="Martin F."/>
            <person name="Thomas P.D."/>
            <person name="Tyler B.M."/>
            <person name="De Vries R.P."/>
            <person name="Kamoun S."/>
            <person name="Yandell M."/>
            <person name="Tisserat N."/>
            <person name="Buell C.R."/>
        </authorList>
    </citation>
    <scope>NUCLEOTIDE SEQUENCE</scope>
    <source>
        <strain evidence="8">DAOM:BR144</strain>
    </source>
</reference>
<dbReference type="InterPro" id="IPR013149">
    <property type="entry name" value="ADH-like_C"/>
</dbReference>
<keyword evidence="2" id="KW-0479">Metal-binding</keyword>
<dbReference type="STRING" id="431595.K3XAF6"/>
<evidence type="ECO:0000313" key="8">
    <source>
        <dbReference type="Proteomes" id="UP000019132"/>
    </source>
</evidence>
<comment type="cofactor">
    <cofactor evidence="1">
        <name>Zn(2+)</name>
        <dbReference type="ChEBI" id="CHEBI:29105"/>
    </cofactor>
</comment>
<dbReference type="Gene3D" id="3.40.50.720">
    <property type="entry name" value="NAD(P)-binding Rossmann-like Domain"/>
    <property type="match status" value="1"/>
</dbReference>
<keyword evidence="3" id="KW-0862">Zinc</keyword>
<dbReference type="SUPFAM" id="SSF50129">
    <property type="entry name" value="GroES-like"/>
    <property type="match status" value="1"/>
</dbReference>
<dbReference type="GO" id="GO:0046872">
    <property type="term" value="F:metal ion binding"/>
    <property type="evidence" value="ECO:0007669"/>
    <property type="project" value="UniProtKB-KW"/>
</dbReference>
<feature type="domain" description="Alcohol dehydrogenase-like N-terminal" evidence="6">
    <location>
        <begin position="61"/>
        <end position="186"/>
    </location>
</feature>
<dbReference type="VEuPathDB" id="FungiDB:PYU1_G014175"/>
<dbReference type="OMA" id="TIGTGQC"/>
<evidence type="ECO:0000256" key="1">
    <source>
        <dbReference type="ARBA" id="ARBA00001947"/>
    </source>
</evidence>
<dbReference type="InterPro" id="IPR011032">
    <property type="entry name" value="GroES-like_sf"/>
</dbReference>
<dbReference type="AlphaFoldDB" id="K3XAF6"/>
<accession>K3XAF6</accession>
<protein>
    <recommendedName>
        <fullName evidence="9">Enoyl reductase (ER) domain-containing protein</fullName>
    </recommendedName>
</protein>
<dbReference type="Pfam" id="PF08240">
    <property type="entry name" value="ADH_N"/>
    <property type="match status" value="1"/>
</dbReference>
<dbReference type="SUPFAM" id="SSF51735">
    <property type="entry name" value="NAD(P)-binding Rossmann-fold domains"/>
    <property type="match status" value="1"/>
</dbReference>
<feature type="compositionally biased region" description="Basic and acidic residues" evidence="4">
    <location>
        <begin position="1"/>
        <end position="13"/>
    </location>
</feature>
<dbReference type="HOGENOM" id="CLU_026673_11_3_1"/>
<dbReference type="PANTHER" id="PTHR42813:SF1">
    <property type="entry name" value="DEHYDROGENASE, PUTATIVE (AFU_ORTHOLOGUE AFUA_5G03930)-RELATED"/>
    <property type="match status" value="1"/>
</dbReference>